<dbReference type="Gene3D" id="2.60.40.10">
    <property type="entry name" value="Immunoglobulins"/>
    <property type="match status" value="1"/>
</dbReference>
<comment type="caution">
    <text evidence="4">The sequence shown here is derived from an EMBL/GenBank/DDBJ whole genome shotgun (WGS) entry which is preliminary data.</text>
</comment>
<dbReference type="PANTHER" id="PTHR22947">
    <property type="entry name" value="MAJOR SPERM PROTEIN"/>
    <property type="match status" value="1"/>
</dbReference>
<evidence type="ECO:0000313" key="4">
    <source>
        <dbReference type="EMBL" id="CAJ0586604.1"/>
    </source>
</evidence>
<dbReference type="EMBL" id="CATQJA010000816">
    <property type="protein sequence ID" value="CAJ0564185.1"/>
    <property type="molecule type" value="Genomic_DNA"/>
</dbReference>
<gene>
    <name evidence="4" type="ORF">MSPICULIGERA_LOCUS24601</name>
    <name evidence="3" type="ORF">MSPICULIGERA_LOCUS2871</name>
</gene>
<dbReference type="Proteomes" id="UP001177023">
    <property type="component" value="Unassembled WGS sequence"/>
</dbReference>
<evidence type="ECO:0000313" key="3">
    <source>
        <dbReference type="EMBL" id="CAJ0564185.1"/>
    </source>
</evidence>
<dbReference type="InterPro" id="IPR013783">
    <property type="entry name" value="Ig-like_fold"/>
</dbReference>
<protein>
    <recommendedName>
        <fullName evidence="2">MSP domain-containing protein</fullName>
    </recommendedName>
</protein>
<dbReference type="Pfam" id="PF00635">
    <property type="entry name" value="Motile_Sperm"/>
    <property type="match status" value="1"/>
</dbReference>
<dbReference type="PANTHER" id="PTHR22947:SF18">
    <property type="entry name" value="MAJOR SPERM PROTEIN"/>
    <property type="match status" value="1"/>
</dbReference>
<feature type="region of interest" description="Disordered" evidence="1">
    <location>
        <begin position="1"/>
        <end position="21"/>
    </location>
</feature>
<dbReference type="InterPro" id="IPR051774">
    <property type="entry name" value="Sperm-specific_class_P"/>
</dbReference>
<name>A0AA36DI64_9BILA</name>
<dbReference type="AlphaFoldDB" id="A0AA36DI64"/>
<keyword evidence="5" id="KW-1185">Reference proteome</keyword>
<evidence type="ECO:0000313" key="5">
    <source>
        <dbReference type="Proteomes" id="UP001177023"/>
    </source>
</evidence>
<accession>A0AA36DI64</accession>
<evidence type="ECO:0000256" key="1">
    <source>
        <dbReference type="SAM" id="MobiDB-lite"/>
    </source>
</evidence>
<proteinExistence type="predicted"/>
<dbReference type="EMBL" id="CATQJA010002709">
    <property type="protein sequence ID" value="CAJ0586604.1"/>
    <property type="molecule type" value="Genomic_DNA"/>
</dbReference>
<dbReference type="InterPro" id="IPR008962">
    <property type="entry name" value="PapD-like_sf"/>
</dbReference>
<organism evidence="4 5">
    <name type="scientific">Mesorhabditis spiculigera</name>
    <dbReference type="NCBI Taxonomy" id="96644"/>
    <lineage>
        <taxon>Eukaryota</taxon>
        <taxon>Metazoa</taxon>
        <taxon>Ecdysozoa</taxon>
        <taxon>Nematoda</taxon>
        <taxon>Chromadorea</taxon>
        <taxon>Rhabditida</taxon>
        <taxon>Rhabditina</taxon>
        <taxon>Rhabditomorpha</taxon>
        <taxon>Rhabditoidea</taxon>
        <taxon>Rhabditidae</taxon>
        <taxon>Mesorhabditinae</taxon>
        <taxon>Mesorhabditis</taxon>
    </lineage>
</organism>
<dbReference type="SUPFAM" id="SSF49354">
    <property type="entry name" value="PapD-like"/>
    <property type="match status" value="1"/>
</dbReference>
<evidence type="ECO:0000259" key="2">
    <source>
        <dbReference type="Pfam" id="PF00635"/>
    </source>
</evidence>
<reference evidence="4" key="1">
    <citation type="submission" date="2023-06" db="EMBL/GenBank/DDBJ databases">
        <authorList>
            <person name="Delattre M."/>
        </authorList>
    </citation>
    <scope>NUCLEOTIDE SEQUENCE</scope>
    <source>
        <strain evidence="4">AF72</strain>
    </source>
</reference>
<sequence>MPTHSDAPAKKGPARSYSRQHSTLPADASFVSNGTVLWTNDDPDVRLIEPRLMVSINVNWIRFPLKEKEPEHRRFTIINHGDTPVAFKLRCSDNYAYYFNKVYGLIPGRRMNALPDSRDVSCFTVAVWRRPNDAFDIREVEGRHKDLVEIHLAPAYSFSIPPESLFHREAAYEQLRICFEYTAEAKSGEAETHCLLRPDMKYWNTWGERGSVASDDEEPPSDI</sequence>
<feature type="domain" description="MSP" evidence="2">
    <location>
        <begin position="61"/>
        <end position="106"/>
    </location>
</feature>
<feature type="non-terminal residue" evidence="4">
    <location>
        <position position="223"/>
    </location>
</feature>
<dbReference type="InterPro" id="IPR000535">
    <property type="entry name" value="MSP_dom"/>
</dbReference>